<keyword evidence="3" id="KW-1185">Reference proteome</keyword>
<feature type="region of interest" description="Disordered" evidence="1">
    <location>
        <begin position="23"/>
        <end position="59"/>
    </location>
</feature>
<proteinExistence type="predicted"/>
<dbReference type="AlphaFoldDB" id="A0A1C3XUB2"/>
<dbReference type="Proteomes" id="UP000199184">
    <property type="component" value="Unassembled WGS sequence"/>
</dbReference>
<organism evidence="2 3">
    <name type="scientific">Bradyrhizobium shewense</name>
    <dbReference type="NCBI Taxonomy" id="1761772"/>
    <lineage>
        <taxon>Bacteria</taxon>
        <taxon>Pseudomonadati</taxon>
        <taxon>Pseudomonadota</taxon>
        <taxon>Alphaproteobacteria</taxon>
        <taxon>Hyphomicrobiales</taxon>
        <taxon>Nitrobacteraceae</taxon>
        <taxon>Bradyrhizobium</taxon>
    </lineage>
</organism>
<feature type="compositionally biased region" description="Basic and acidic residues" evidence="1">
    <location>
        <begin position="48"/>
        <end position="59"/>
    </location>
</feature>
<accession>A0A1C3XUB2</accession>
<name>A0A1C3XUB2_9BRAD</name>
<reference evidence="3" key="1">
    <citation type="submission" date="2016-08" db="EMBL/GenBank/DDBJ databases">
        <authorList>
            <person name="Varghese N."/>
            <person name="Submissions Spin"/>
        </authorList>
    </citation>
    <scope>NUCLEOTIDE SEQUENCE [LARGE SCALE GENOMIC DNA]</scope>
    <source>
        <strain evidence="3">ERR11</strain>
    </source>
</reference>
<evidence type="ECO:0000256" key="1">
    <source>
        <dbReference type="SAM" id="MobiDB-lite"/>
    </source>
</evidence>
<sequence>MQECHGEPLADYGCRIVTARNEPIDREQAGFDDGEREYASDPSEEDDGKSCEHDPAEDIGHTLATRSPLFCLDVKYGIGLPSGLPAGT</sequence>
<evidence type="ECO:0000313" key="2">
    <source>
        <dbReference type="EMBL" id="SCB55863.1"/>
    </source>
</evidence>
<gene>
    <name evidence="2" type="ORF">GA0061098_105716</name>
</gene>
<dbReference type="EMBL" id="FMAI01000057">
    <property type="protein sequence ID" value="SCB55863.1"/>
    <property type="molecule type" value="Genomic_DNA"/>
</dbReference>
<protein>
    <submittedName>
        <fullName evidence="2">Uncharacterized protein</fullName>
    </submittedName>
</protein>
<evidence type="ECO:0000313" key="3">
    <source>
        <dbReference type="Proteomes" id="UP000199184"/>
    </source>
</evidence>